<reference evidence="3 4" key="1">
    <citation type="journal article" date="2024" name="G3 (Bethesda)">
        <title>Genome assembly of Hibiscus sabdariffa L. provides insights into metabolisms of medicinal natural products.</title>
        <authorList>
            <person name="Kim T."/>
        </authorList>
    </citation>
    <scope>NUCLEOTIDE SEQUENCE [LARGE SCALE GENOMIC DNA]</scope>
    <source>
        <strain evidence="3">TK-2024</strain>
        <tissue evidence="3">Old leaves</tissue>
    </source>
</reference>
<keyword evidence="1" id="KW-0812">Transmembrane</keyword>
<dbReference type="PANTHER" id="PTHR33033:SF109">
    <property type="entry name" value="PROTEIN, PUTATIVE-RELATED"/>
    <property type="match status" value="1"/>
</dbReference>
<dbReference type="InterPro" id="IPR012337">
    <property type="entry name" value="RNaseH-like_sf"/>
</dbReference>
<gene>
    <name evidence="3" type="ORF">V6N12_068935</name>
</gene>
<comment type="caution">
    <text evidence="3">The sequence shown here is derived from an EMBL/GenBank/DDBJ whole genome shotgun (WGS) entry which is preliminary data.</text>
</comment>
<evidence type="ECO:0000256" key="1">
    <source>
        <dbReference type="SAM" id="Phobius"/>
    </source>
</evidence>
<evidence type="ECO:0000259" key="2">
    <source>
        <dbReference type="Pfam" id="PF13456"/>
    </source>
</evidence>
<evidence type="ECO:0000313" key="3">
    <source>
        <dbReference type="EMBL" id="KAK8516327.1"/>
    </source>
</evidence>
<dbReference type="Pfam" id="PF13456">
    <property type="entry name" value="RVT_3"/>
    <property type="match status" value="1"/>
</dbReference>
<sequence length="149" mass="16122">MVVIDAEQSVERSSISWSAPHSGCFKFNIDAAVNKSFGKAGIGGILCDDGGLIRGRFSKSIGLFDPTQAELKGTLEACVLFLSSQWASSYKLIVESDSQLSVTGSIILLPLLPLFLQLWIVVTILSHPGAGIFLSHIKKQMARLMLWPS</sequence>
<dbReference type="Gene3D" id="3.30.420.10">
    <property type="entry name" value="Ribonuclease H-like superfamily/Ribonuclease H"/>
    <property type="match status" value="1"/>
</dbReference>
<evidence type="ECO:0000313" key="4">
    <source>
        <dbReference type="Proteomes" id="UP001472677"/>
    </source>
</evidence>
<organism evidence="3 4">
    <name type="scientific">Hibiscus sabdariffa</name>
    <name type="common">roselle</name>
    <dbReference type="NCBI Taxonomy" id="183260"/>
    <lineage>
        <taxon>Eukaryota</taxon>
        <taxon>Viridiplantae</taxon>
        <taxon>Streptophyta</taxon>
        <taxon>Embryophyta</taxon>
        <taxon>Tracheophyta</taxon>
        <taxon>Spermatophyta</taxon>
        <taxon>Magnoliopsida</taxon>
        <taxon>eudicotyledons</taxon>
        <taxon>Gunneridae</taxon>
        <taxon>Pentapetalae</taxon>
        <taxon>rosids</taxon>
        <taxon>malvids</taxon>
        <taxon>Malvales</taxon>
        <taxon>Malvaceae</taxon>
        <taxon>Malvoideae</taxon>
        <taxon>Hibiscus</taxon>
    </lineage>
</organism>
<feature type="transmembrane region" description="Helical" evidence="1">
    <location>
        <begin position="114"/>
        <end position="135"/>
    </location>
</feature>
<dbReference type="InterPro" id="IPR002156">
    <property type="entry name" value="RNaseH_domain"/>
</dbReference>
<dbReference type="Proteomes" id="UP001472677">
    <property type="component" value="Unassembled WGS sequence"/>
</dbReference>
<keyword evidence="1" id="KW-1133">Transmembrane helix</keyword>
<dbReference type="EMBL" id="JBBPBM010000059">
    <property type="protein sequence ID" value="KAK8516327.1"/>
    <property type="molecule type" value="Genomic_DNA"/>
</dbReference>
<proteinExistence type="predicted"/>
<keyword evidence="4" id="KW-1185">Reference proteome</keyword>
<dbReference type="SUPFAM" id="SSF53098">
    <property type="entry name" value="Ribonuclease H-like"/>
    <property type="match status" value="1"/>
</dbReference>
<dbReference type="InterPro" id="IPR044730">
    <property type="entry name" value="RNase_H-like_dom_plant"/>
</dbReference>
<dbReference type="PANTHER" id="PTHR33033">
    <property type="entry name" value="POLYNUCLEOTIDYL TRANSFERASE, RIBONUCLEASE H-LIKE SUPERFAMILY PROTEIN-RELATED"/>
    <property type="match status" value="1"/>
</dbReference>
<feature type="domain" description="RNase H type-1" evidence="2">
    <location>
        <begin position="28"/>
        <end position="102"/>
    </location>
</feature>
<dbReference type="CDD" id="cd06222">
    <property type="entry name" value="RNase_H_like"/>
    <property type="match status" value="1"/>
</dbReference>
<dbReference type="InterPro" id="IPR036397">
    <property type="entry name" value="RNaseH_sf"/>
</dbReference>
<name>A0ABR2CAL0_9ROSI</name>
<protein>
    <recommendedName>
        <fullName evidence="2">RNase H type-1 domain-containing protein</fullName>
    </recommendedName>
</protein>
<keyword evidence="1" id="KW-0472">Membrane</keyword>
<accession>A0ABR2CAL0</accession>